<keyword evidence="7" id="KW-0694">RNA-binding</keyword>
<keyword evidence="5" id="KW-0698">rRNA processing</keyword>
<dbReference type="STRING" id="237631.A0A0D1CPZ3"/>
<dbReference type="RefSeq" id="XP_011389685.1">
    <property type="nucleotide sequence ID" value="XM_011391383.1"/>
</dbReference>
<evidence type="ECO:0000313" key="11">
    <source>
        <dbReference type="Proteomes" id="UP000000561"/>
    </source>
</evidence>
<dbReference type="GO" id="GO:0042254">
    <property type="term" value="P:ribosome biogenesis"/>
    <property type="evidence" value="ECO:0000318"/>
    <property type="project" value="GO_Central"/>
</dbReference>
<feature type="region of interest" description="Disordered" evidence="9">
    <location>
        <begin position="1"/>
        <end position="120"/>
    </location>
</feature>
<evidence type="ECO:0000256" key="1">
    <source>
        <dbReference type="ARBA" id="ARBA00004123"/>
    </source>
</evidence>
<feature type="compositionally biased region" description="Polar residues" evidence="9">
    <location>
        <begin position="947"/>
        <end position="966"/>
    </location>
</feature>
<comment type="subcellular location">
    <subcellularLocation>
        <location evidence="1">Nucleus</location>
    </subcellularLocation>
</comment>
<evidence type="ECO:0000256" key="5">
    <source>
        <dbReference type="ARBA" id="ARBA00022552"/>
    </source>
</evidence>
<feature type="compositionally biased region" description="Basic and acidic residues" evidence="9">
    <location>
        <begin position="89"/>
        <end position="98"/>
    </location>
</feature>
<dbReference type="GO" id="GO:0005732">
    <property type="term" value="C:sno(s)RNA-containing ribonucleoprotein complex"/>
    <property type="evidence" value="ECO:0000318"/>
    <property type="project" value="GO_Central"/>
</dbReference>
<evidence type="ECO:0000256" key="3">
    <source>
        <dbReference type="ARBA" id="ARBA00021438"/>
    </source>
</evidence>
<feature type="compositionally biased region" description="Low complexity" evidence="9">
    <location>
        <begin position="586"/>
        <end position="595"/>
    </location>
</feature>
<dbReference type="OrthoDB" id="21550at2759"/>
<feature type="compositionally biased region" description="Polar residues" evidence="9">
    <location>
        <begin position="637"/>
        <end position="653"/>
    </location>
</feature>
<dbReference type="FunFam" id="2.40.10.230:FF:000007">
    <property type="entry name" value="Chromosome 8, whole genome shotgun sequence"/>
    <property type="match status" value="1"/>
</dbReference>
<accession>A0A0D1CPZ3</accession>
<evidence type="ECO:0000256" key="8">
    <source>
        <dbReference type="ARBA" id="ARBA00023242"/>
    </source>
</evidence>
<dbReference type="InterPro" id="IPR009000">
    <property type="entry name" value="Transl_B-barrel_sf"/>
</dbReference>
<feature type="compositionally biased region" description="Low complexity" evidence="9">
    <location>
        <begin position="691"/>
        <end position="702"/>
    </location>
</feature>
<name>A0A0D1CPZ3_MYCMD</name>
<feature type="region of interest" description="Disordered" evidence="9">
    <location>
        <begin position="146"/>
        <end position="326"/>
    </location>
</feature>
<dbReference type="KEGG" id="uma:UMAG_03271"/>
<dbReference type="EMBL" id="CM003147">
    <property type="protein sequence ID" value="KIS68703.1"/>
    <property type="molecule type" value="Genomic_DNA"/>
</dbReference>
<dbReference type="GO" id="GO:0001522">
    <property type="term" value="P:pseudouridine synthesis"/>
    <property type="evidence" value="ECO:0007669"/>
    <property type="project" value="InterPro"/>
</dbReference>
<dbReference type="SUPFAM" id="SSF50447">
    <property type="entry name" value="Translation proteins"/>
    <property type="match status" value="1"/>
</dbReference>
<dbReference type="InterPro" id="IPR038664">
    <property type="entry name" value="Gar1/Naf1_Cbf5-bd_sf"/>
</dbReference>
<feature type="region of interest" description="Disordered" evidence="9">
    <location>
        <begin position="736"/>
        <end position="760"/>
    </location>
</feature>
<evidence type="ECO:0000256" key="6">
    <source>
        <dbReference type="ARBA" id="ARBA00022553"/>
    </source>
</evidence>
<dbReference type="AlphaFoldDB" id="A0A0D1CPZ3"/>
<feature type="compositionally biased region" description="Low complexity" evidence="9">
    <location>
        <begin position="545"/>
        <end position="560"/>
    </location>
</feature>
<feature type="region of interest" description="Disordered" evidence="9">
    <location>
        <begin position="367"/>
        <end position="392"/>
    </location>
</feature>
<feature type="compositionally biased region" description="Polar residues" evidence="9">
    <location>
        <begin position="1"/>
        <end position="16"/>
    </location>
</feature>
<proteinExistence type="inferred from homology"/>
<dbReference type="GeneID" id="23563773"/>
<dbReference type="eggNOG" id="KOG2236">
    <property type="taxonomic scope" value="Eukaryota"/>
</dbReference>
<reference evidence="10 11" key="1">
    <citation type="journal article" date="2006" name="Nature">
        <title>Insights from the genome of the biotrophic fungal plant pathogen Ustilago maydis.</title>
        <authorList>
            <person name="Kamper J."/>
            <person name="Kahmann R."/>
            <person name="Bolker M."/>
            <person name="Ma L.J."/>
            <person name="Brefort T."/>
            <person name="Saville B.J."/>
            <person name="Banuett F."/>
            <person name="Kronstad J.W."/>
            <person name="Gold S.E."/>
            <person name="Muller O."/>
            <person name="Perlin M.H."/>
            <person name="Wosten H.A."/>
            <person name="de Vries R."/>
            <person name="Ruiz-Herrera J."/>
            <person name="Reynaga-Pena C.G."/>
            <person name="Snetselaar K."/>
            <person name="McCann M."/>
            <person name="Perez-Martin J."/>
            <person name="Feldbrugge M."/>
            <person name="Basse C.W."/>
            <person name="Steinberg G."/>
            <person name="Ibeas J.I."/>
            <person name="Holloman W."/>
            <person name="Guzman P."/>
            <person name="Farman M."/>
            <person name="Stajich J.E."/>
            <person name="Sentandreu R."/>
            <person name="Gonzalez-Prieto J.M."/>
            <person name="Kennell J.C."/>
            <person name="Molina L."/>
            <person name="Schirawski J."/>
            <person name="Mendoza-Mendoza A."/>
            <person name="Greilinger D."/>
            <person name="Munch K."/>
            <person name="Rossel N."/>
            <person name="Scherer M."/>
            <person name="Vranes M."/>
            <person name="Ladendorf O."/>
            <person name="Vincon V."/>
            <person name="Fuchs U."/>
            <person name="Sandrock B."/>
            <person name="Meng S."/>
            <person name="Ho E.C."/>
            <person name="Cahill M.J."/>
            <person name="Boyce K.J."/>
            <person name="Klose J."/>
            <person name="Klosterman S.J."/>
            <person name="Deelstra H.J."/>
            <person name="Ortiz-Castellanos L."/>
            <person name="Li W."/>
            <person name="Sanchez-Alonso P."/>
            <person name="Schreier P.H."/>
            <person name="Hauser-Hahn I."/>
            <person name="Vaupel M."/>
            <person name="Koopmann E."/>
            <person name="Friedrich G."/>
            <person name="Voss H."/>
            <person name="Schluter T."/>
            <person name="Margolis J."/>
            <person name="Platt D."/>
            <person name="Swimmer C."/>
            <person name="Gnirke A."/>
            <person name="Chen F."/>
            <person name="Vysotskaia V."/>
            <person name="Mannhaupt G."/>
            <person name="Guldener U."/>
            <person name="Munsterkotter M."/>
            <person name="Haase D."/>
            <person name="Oesterheld M."/>
            <person name="Mewes H.W."/>
            <person name="Mauceli E.W."/>
            <person name="DeCaprio D."/>
            <person name="Wade C.M."/>
            <person name="Butler J."/>
            <person name="Young S."/>
            <person name="Jaffe D.B."/>
            <person name="Calvo S."/>
            <person name="Nusbaum C."/>
            <person name="Galagan J."/>
            <person name="Birren B.W."/>
        </authorList>
    </citation>
    <scope>NUCLEOTIDE SEQUENCE [LARGE SCALE GENOMIC DNA]</scope>
    <source>
        <strain evidence="11">DSM 14603 / FGSC 9021 / UM521</strain>
    </source>
</reference>
<protein>
    <recommendedName>
        <fullName evidence="3">H/ACA ribonucleoprotein complex non-core subunit NAF1</fullName>
    </recommendedName>
</protein>
<dbReference type="OMA" id="RSMKGSD"/>
<feature type="compositionally biased region" description="Acidic residues" evidence="9">
    <location>
        <begin position="263"/>
        <end position="272"/>
    </location>
</feature>
<sequence length="966" mass="100754">MLGRLTGTQDEATVNGPNREVAAECAGPSTKQHDNFNPTQDATPLTVIQPSEELPVTSDSNKSTEEADFSTEPSLEKLTATASLSHASSSDHLEEKDATNQQTYRNTTVEDDDAEFVPPDVEHIVSTGAAQEGTLSMQTLRDLVAQARATTGQPRETLPPGFDDDEPEASISTSAQSHGEKRKAEAEPEILNQSSSGIEEVKAAAEKSQLPETRNLLHKAISSISGLVSRRAKTESIATVSTTTTSDKQGEEEDVELPKDDKEADESDDDGSSSDSGSSSSVSSDDEGDETEDRKVGAALLGEEDDDEEGGEFSTAPVTKNEILAPDVEQPSIQELTAEEQQTLRKLGRVHSIVDSVVVVEQDVQKSSHADAARANNGAIPIDSTGRQGERQGEYSVLDTGSLLCFEDGKVLGLVFETFGSIHNPMYSIRFASATAIDRNLISAGKEVYYLPKQSTYVLTQLLRSMKGSDASNMWDEEVAEDEIDYSDDEQEAEAKRRAKAIRSGKVDDQGNPLVTSSARANKRQKQQQGSGQSSQPPPRLSANGSFHQRSGQHSSQSRSINSAPTSLPRRAGGAANLPLPPAPAGPASLGPAFPHGIASLPPRPSAGLPSKPTLTNEASKAFDSNDFESPAGPRSRTGTAEGSVSGLTHSRMSSAPASSLPAKPVHAVAAVASGPATPKISTAATSPYRSPASVVGASSPPHASRVASMRIVAPMSTGAYPHQGSAGQYAGAAVAPSSMPASPAAPSRHANEHGSAYSPGVGAPLSVQGGGHFNPAYMAHWQHPYSPAPTAATHAHYVAANTVWNRPQSYQPPPLHMTPGVASQQPYASYASSHAGYGAPSGASGASWNAQSYPGSHYPGYTDREYYASAANAAVSGAGAGHASQHHYAPAQAFAYGSHSNVGANADPYNGYTYTPPTAHAASTGSTVASSAAPDSYDPRSPLMCGNSTDPNQHAASGSTHAQGP</sequence>
<dbReference type="InterPro" id="IPR007504">
    <property type="entry name" value="H/ACA_rnp_Gar1/Naf1"/>
</dbReference>
<dbReference type="PANTHER" id="PTHR31633">
    <property type="entry name" value="H/ACA RIBONUCLEOPROTEIN COMPLEX NON-CORE SUBUNIT NAF1"/>
    <property type="match status" value="1"/>
</dbReference>
<gene>
    <name evidence="10" type="ORF">UMAG_03271</name>
</gene>
<dbReference type="PANTHER" id="PTHR31633:SF1">
    <property type="entry name" value="H_ACA RIBONUCLEOPROTEIN COMPLEX NON-CORE SUBUNIT NAF1"/>
    <property type="match status" value="1"/>
</dbReference>
<dbReference type="GO" id="GO:0000493">
    <property type="term" value="P:box H/ACA snoRNP assembly"/>
    <property type="evidence" value="ECO:0000318"/>
    <property type="project" value="GO_Central"/>
</dbReference>
<feature type="region of interest" description="Disordered" evidence="9">
    <location>
        <begin position="921"/>
        <end position="966"/>
    </location>
</feature>
<evidence type="ECO:0000256" key="9">
    <source>
        <dbReference type="SAM" id="MobiDB-lite"/>
    </source>
</evidence>
<dbReference type="GO" id="GO:0003723">
    <property type="term" value="F:RNA binding"/>
    <property type="evidence" value="ECO:0000318"/>
    <property type="project" value="GO_Central"/>
</dbReference>
<feature type="compositionally biased region" description="Low complexity" evidence="9">
    <location>
        <begin position="921"/>
        <end position="934"/>
    </location>
</feature>
<feature type="region of interest" description="Disordered" evidence="9">
    <location>
        <begin position="482"/>
        <end position="661"/>
    </location>
</feature>
<dbReference type="InParanoid" id="A0A0D1CPZ3"/>
<dbReference type="VEuPathDB" id="FungiDB:UMAG_03271"/>
<feature type="region of interest" description="Disordered" evidence="9">
    <location>
        <begin position="683"/>
        <end position="702"/>
    </location>
</feature>
<dbReference type="InterPro" id="IPR040309">
    <property type="entry name" value="Naf1"/>
</dbReference>
<keyword evidence="8" id="KW-0539">Nucleus</keyword>
<keyword evidence="11" id="KW-1185">Reference proteome</keyword>
<keyword evidence="6" id="KW-0597">Phosphoprotein</keyword>
<keyword evidence="4" id="KW-0690">Ribosome biogenesis</keyword>
<evidence type="ECO:0000256" key="2">
    <source>
        <dbReference type="ARBA" id="ARBA00009801"/>
    </source>
</evidence>
<organism evidence="10 11">
    <name type="scientific">Mycosarcoma maydis</name>
    <name type="common">Corn smut fungus</name>
    <name type="synonym">Ustilago maydis</name>
    <dbReference type="NCBI Taxonomy" id="5270"/>
    <lineage>
        <taxon>Eukaryota</taxon>
        <taxon>Fungi</taxon>
        <taxon>Dikarya</taxon>
        <taxon>Basidiomycota</taxon>
        <taxon>Ustilaginomycotina</taxon>
        <taxon>Ustilaginomycetes</taxon>
        <taxon>Ustilaginales</taxon>
        <taxon>Ustilaginaceae</taxon>
        <taxon>Mycosarcoma</taxon>
    </lineage>
</organism>
<dbReference type="Gene3D" id="2.40.10.230">
    <property type="entry name" value="Probable tRNA pseudouridine synthase domain"/>
    <property type="match status" value="1"/>
</dbReference>
<feature type="compositionally biased region" description="Acidic residues" evidence="9">
    <location>
        <begin position="302"/>
        <end position="311"/>
    </location>
</feature>
<evidence type="ECO:0000256" key="4">
    <source>
        <dbReference type="ARBA" id="ARBA00022517"/>
    </source>
</evidence>
<feature type="compositionally biased region" description="Low complexity" evidence="9">
    <location>
        <begin position="273"/>
        <end position="283"/>
    </location>
</feature>
<dbReference type="Proteomes" id="UP000000561">
    <property type="component" value="Chromosome 8"/>
</dbReference>
<evidence type="ECO:0000313" key="10">
    <source>
        <dbReference type="EMBL" id="KIS68703.1"/>
    </source>
</evidence>
<dbReference type="Pfam" id="PF04410">
    <property type="entry name" value="Gar1"/>
    <property type="match status" value="1"/>
</dbReference>
<feature type="compositionally biased region" description="Polar residues" evidence="9">
    <location>
        <begin position="35"/>
        <end position="49"/>
    </location>
</feature>
<comment type="similarity">
    <text evidence="2">Belongs to the NAF1 family.</text>
</comment>
<dbReference type="GO" id="GO:0006364">
    <property type="term" value="P:rRNA processing"/>
    <property type="evidence" value="ECO:0007669"/>
    <property type="project" value="UniProtKB-KW"/>
</dbReference>
<feature type="compositionally biased region" description="Low complexity" evidence="9">
    <location>
        <begin position="235"/>
        <end position="246"/>
    </location>
</feature>
<feature type="compositionally biased region" description="Acidic residues" evidence="9">
    <location>
        <begin position="482"/>
        <end position="492"/>
    </location>
</feature>
<evidence type="ECO:0000256" key="7">
    <source>
        <dbReference type="ARBA" id="ARBA00022884"/>
    </source>
</evidence>
<dbReference type="GO" id="GO:0005634">
    <property type="term" value="C:nucleus"/>
    <property type="evidence" value="ECO:0007669"/>
    <property type="project" value="UniProtKB-SubCell"/>
</dbReference>
<feature type="compositionally biased region" description="Low complexity" evidence="9">
    <location>
        <begin position="78"/>
        <end position="88"/>
    </location>
</feature>
<feature type="compositionally biased region" description="Low complexity" evidence="9">
    <location>
        <begin position="736"/>
        <end position="748"/>
    </location>
</feature>